<dbReference type="AlphaFoldDB" id="A0A840SFF1"/>
<dbReference type="GO" id="GO:0005975">
    <property type="term" value="P:carbohydrate metabolic process"/>
    <property type="evidence" value="ECO:0007669"/>
    <property type="project" value="InterPro"/>
</dbReference>
<dbReference type="InterPro" id="IPR012878">
    <property type="entry name" value="Beta-AFase-like_GH127_cat"/>
</dbReference>
<evidence type="ECO:0000259" key="1">
    <source>
        <dbReference type="Pfam" id="PF07944"/>
    </source>
</evidence>
<proteinExistence type="predicted"/>
<feature type="domain" description="Glycoside hydrolase GH146 substrate-binding" evidence="2">
    <location>
        <begin position="588"/>
        <end position="715"/>
    </location>
</feature>
<evidence type="ECO:0008006" key="6">
    <source>
        <dbReference type="Google" id="ProtNLM"/>
    </source>
</evidence>
<keyword evidence="5" id="KW-1185">Reference proteome</keyword>
<evidence type="ECO:0000313" key="4">
    <source>
        <dbReference type="EMBL" id="MBB5219470.1"/>
    </source>
</evidence>
<dbReference type="SUPFAM" id="SSF48208">
    <property type="entry name" value="Six-hairpin glycosidases"/>
    <property type="match status" value="1"/>
</dbReference>
<dbReference type="Proteomes" id="UP000578697">
    <property type="component" value="Unassembled WGS sequence"/>
</dbReference>
<evidence type="ECO:0000313" key="5">
    <source>
        <dbReference type="Proteomes" id="UP000578697"/>
    </source>
</evidence>
<feature type="domain" description="Non-reducing end beta-L-arabinofuranosidase-like GH127 middle" evidence="3">
    <location>
        <begin position="389"/>
        <end position="453"/>
    </location>
</feature>
<dbReference type="InterPro" id="IPR049046">
    <property type="entry name" value="Beta-AFase-like_GH127_middle"/>
</dbReference>
<gene>
    <name evidence="4" type="ORF">HNP77_001852</name>
</gene>
<evidence type="ECO:0000259" key="3">
    <source>
        <dbReference type="Pfam" id="PF20736"/>
    </source>
</evidence>
<dbReference type="InterPro" id="IPR046544">
    <property type="entry name" value="GH146_SB_dom"/>
</dbReference>
<comment type="caution">
    <text evidence="4">The sequence shown here is derived from an EMBL/GenBank/DDBJ whole genome shotgun (WGS) entry which is preliminary data.</text>
</comment>
<reference evidence="4 5" key="1">
    <citation type="submission" date="2020-08" db="EMBL/GenBank/DDBJ databases">
        <title>Genomic Encyclopedia of Type Strains, Phase IV (KMG-IV): sequencing the most valuable type-strain genomes for metagenomic binning, comparative biology and taxonomic classification.</title>
        <authorList>
            <person name="Goeker M."/>
        </authorList>
    </citation>
    <scope>NUCLEOTIDE SEQUENCE [LARGE SCALE GENOMIC DNA]</scope>
    <source>
        <strain evidence="4 5">DSM 103679</strain>
    </source>
</reference>
<name>A0A840SFF1_9SPIR</name>
<dbReference type="Pfam" id="PF20736">
    <property type="entry name" value="Glyco_hydro127M"/>
    <property type="match status" value="1"/>
</dbReference>
<evidence type="ECO:0000259" key="2">
    <source>
        <dbReference type="Pfam" id="PF20620"/>
    </source>
</evidence>
<dbReference type="RefSeq" id="WP_184652900.1">
    <property type="nucleotide sequence ID" value="NZ_JACHFR010000003.1"/>
</dbReference>
<dbReference type="PANTHER" id="PTHR31151:SF0">
    <property type="entry name" value="PROLINE-TRNA LIGASE (DUF1680)"/>
    <property type="match status" value="1"/>
</dbReference>
<dbReference type="PANTHER" id="PTHR31151">
    <property type="entry name" value="PROLINE-TRNA LIGASE (DUF1680)"/>
    <property type="match status" value="1"/>
</dbReference>
<feature type="domain" description="Non-reducing end beta-L-arabinofuranosidase-like GH127 catalytic" evidence="1">
    <location>
        <begin position="4"/>
        <end position="379"/>
    </location>
</feature>
<dbReference type="EMBL" id="JACHFR010000003">
    <property type="protein sequence ID" value="MBB5219470.1"/>
    <property type="molecule type" value="Genomic_DNA"/>
</dbReference>
<accession>A0A840SFF1</accession>
<protein>
    <recommendedName>
        <fullName evidence="6">Glycosyl hydrolase</fullName>
    </recommendedName>
</protein>
<dbReference type="InterPro" id="IPR008928">
    <property type="entry name" value="6-hairpin_glycosidase_sf"/>
</dbReference>
<dbReference type="Pfam" id="PF20620">
    <property type="entry name" value="DUF6805"/>
    <property type="match status" value="1"/>
</dbReference>
<sequence length="717" mass="82335">MSKVTLKKETLFEKSRELGLNYVLAFNPDRLLAPCWNAMGKTSPAKNYGGWESMQIQGHSLGHYMSALAAFYASTGSAAAKEKLDYCVSIIKSLQREDGYFGGIPAAPFEKVFNSRGDFKVERFNLADWWVPWYSVHKIYAGLIDAYKSGRNTDAFEIVKKMCNWTIAGTSRMTDEDIQKMLTCEHGGMCKVFADMYELTGEKKYLTEAERFIHREIFLPLSKKEDRLQGYHANTQIPKIIGLAKLYDLTKKEEYRTAAEFFFNTVTKKRSYANGGNSVSEHFGREYDERLARDTTETCNTYNMLELAEYIFRWNPSSETADFYERALYNHILGSQDPDTGAKTYFVSLLSGFFKVYCSKENSFWCCTGTGMENPARYTRFIFTKINDTLYINLFIPSVYEENGWKVSIETDFPYSQKLKVKILSKGQSPLKLKLRSPWWNPLPETESDGYVTIFPEESSSDFFETELKMNLSVRHTKDGSTNFSIFYGPLLLAADWGNSGLPADITDSHLVYMNTRAIETPRITAKAEEFIKHFTITDSKSLSFSAPGSDTSSGKPVLFRPFFDVHHKWYSVYFNNGMSPEDVRLKKLEEISRDFIECGRQQSEIEHGFKSENTESGYLGEVDRSFRKCRDKSSWFSYKIRTAEKLIITVFEKDSLDAVIKCNGKETTRIIHERKNENSLADIEIKIPEGITEEPFMEIRICGTEENLRILEIRSA</sequence>
<organism evidence="4 5">
    <name type="scientific">Treponema rectale</name>
    <dbReference type="NCBI Taxonomy" id="744512"/>
    <lineage>
        <taxon>Bacteria</taxon>
        <taxon>Pseudomonadati</taxon>
        <taxon>Spirochaetota</taxon>
        <taxon>Spirochaetia</taxon>
        <taxon>Spirochaetales</taxon>
        <taxon>Treponemataceae</taxon>
        <taxon>Treponema</taxon>
    </lineage>
</organism>
<dbReference type="Pfam" id="PF07944">
    <property type="entry name" value="Beta-AFase-like_GH127_cat"/>
    <property type="match status" value="1"/>
</dbReference>